<evidence type="ECO:0000313" key="1">
    <source>
        <dbReference type="EMBL" id="KAI6657849.1"/>
    </source>
</evidence>
<sequence>MYVWSKHFREDELAATYKFPNGDATYPIFGRLRPRTRPKLKDRAISTILPGCSSYYPTHSSAKRSHLSLEDKDDKLLKRAVSLSLESGVEERRSSKFTVSRYII</sequence>
<accession>A0AAV7KB53</accession>
<gene>
    <name evidence="1" type="ORF">LOD99_591</name>
</gene>
<evidence type="ECO:0000313" key="2">
    <source>
        <dbReference type="Proteomes" id="UP001165289"/>
    </source>
</evidence>
<proteinExistence type="predicted"/>
<reference evidence="1 2" key="1">
    <citation type="journal article" date="2023" name="BMC Biol.">
        <title>The compact genome of the sponge Oopsacas minuta (Hexactinellida) is lacking key metazoan core genes.</title>
        <authorList>
            <person name="Santini S."/>
            <person name="Schenkelaars Q."/>
            <person name="Jourda C."/>
            <person name="Duchesne M."/>
            <person name="Belahbib H."/>
            <person name="Rocher C."/>
            <person name="Selva M."/>
            <person name="Riesgo A."/>
            <person name="Vervoort M."/>
            <person name="Leys S.P."/>
            <person name="Kodjabachian L."/>
            <person name="Le Bivic A."/>
            <person name="Borchiellini C."/>
            <person name="Claverie J.M."/>
            <person name="Renard E."/>
        </authorList>
    </citation>
    <scope>NUCLEOTIDE SEQUENCE [LARGE SCALE GENOMIC DNA]</scope>
    <source>
        <strain evidence="1">SPO-2</strain>
    </source>
</reference>
<comment type="caution">
    <text evidence="1">The sequence shown here is derived from an EMBL/GenBank/DDBJ whole genome shotgun (WGS) entry which is preliminary data.</text>
</comment>
<organism evidence="1 2">
    <name type="scientific">Oopsacas minuta</name>
    <dbReference type="NCBI Taxonomy" id="111878"/>
    <lineage>
        <taxon>Eukaryota</taxon>
        <taxon>Metazoa</taxon>
        <taxon>Porifera</taxon>
        <taxon>Hexactinellida</taxon>
        <taxon>Hexasterophora</taxon>
        <taxon>Lyssacinosida</taxon>
        <taxon>Leucopsacidae</taxon>
        <taxon>Oopsacas</taxon>
    </lineage>
</organism>
<dbReference type="EMBL" id="JAKMXF010000111">
    <property type="protein sequence ID" value="KAI6657849.1"/>
    <property type="molecule type" value="Genomic_DNA"/>
</dbReference>
<name>A0AAV7KB53_9METZ</name>
<keyword evidence="2" id="KW-1185">Reference proteome</keyword>
<dbReference type="AlphaFoldDB" id="A0AAV7KB53"/>
<protein>
    <submittedName>
        <fullName evidence="1">Uncharacterized protein</fullName>
    </submittedName>
</protein>
<dbReference type="Proteomes" id="UP001165289">
    <property type="component" value="Unassembled WGS sequence"/>
</dbReference>